<dbReference type="Gene3D" id="3.40.190.290">
    <property type="match status" value="1"/>
</dbReference>
<organism evidence="6 7">
    <name type="scientific">Oceanospirillum sediminis</name>
    <dbReference type="NCBI Taxonomy" id="2760088"/>
    <lineage>
        <taxon>Bacteria</taxon>
        <taxon>Pseudomonadati</taxon>
        <taxon>Pseudomonadota</taxon>
        <taxon>Gammaproteobacteria</taxon>
        <taxon>Oceanospirillales</taxon>
        <taxon>Oceanospirillaceae</taxon>
        <taxon>Oceanospirillum</taxon>
    </lineage>
</organism>
<dbReference type="InterPro" id="IPR036390">
    <property type="entry name" value="WH_DNA-bd_sf"/>
</dbReference>
<evidence type="ECO:0000313" key="7">
    <source>
        <dbReference type="Proteomes" id="UP000565262"/>
    </source>
</evidence>
<dbReference type="InterPro" id="IPR005119">
    <property type="entry name" value="LysR_subst-bd"/>
</dbReference>
<keyword evidence="2" id="KW-0805">Transcription regulation</keyword>
<proteinExistence type="inferred from homology"/>
<dbReference type="Pfam" id="PF00126">
    <property type="entry name" value="HTH_1"/>
    <property type="match status" value="1"/>
</dbReference>
<dbReference type="PANTHER" id="PTHR30579:SF2">
    <property type="entry name" value="HTH-TYPE TRANSCRIPTIONAL REGULATOR ARGP"/>
    <property type="match status" value="1"/>
</dbReference>
<dbReference type="Gene3D" id="1.10.10.10">
    <property type="entry name" value="Winged helix-like DNA-binding domain superfamily/Winged helix DNA-binding domain"/>
    <property type="match status" value="1"/>
</dbReference>
<dbReference type="PRINTS" id="PR00039">
    <property type="entry name" value="HTHLYSR"/>
</dbReference>
<evidence type="ECO:0000256" key="2">
    <source>
        <dbReference type="ARBA" id="ARBA00023015"/>
    </source>
</evidence>
<protein>
    <submittedName>
        <fullName evidence="6">LysR family transcriptional regulator ArgP</fullName>
    </submittedName>
</protein>
<sequence length="309" mass="35028">MHTLDIRQLAALSAIIEEQSFDKAAQKLHITQSAVSQRLKQLEERLGQTLVIRANPVQATDAGHQVIKYYRKIAMLQDELFTSLSPDHKEGFTRVAIGINADSLQTWFMDAITSLLQQKQWLLDMKVDDQEQTHHLLKTGEVIGCITSSPEAMQGCSCIPLGVMPYRCLASPDYIQRYFPEGVTAEGFRKAPVAEFNNKDELQNRFLKTFCNLNPGDYPKHRIPSSDPYFQMVIRGLACGMIPDQQSTRERASGAVRELLPGCYLAIPLYWHVWNLKSEHVQQLTRTLTAAASQYLDAFDQHNDLIHPE</sequence>
<comment type="caution">
    <text evidence="6">The sequence shown here is derived from an EMBL/GenBank/DDBJ whole genome shotgun (WGS) entry which is preliminary data.</text>
</comment>
<gene>
    <name evidence="6" type="ORF">H4O21_04520</name>
</gene>
<dbReference type="Proteomes" id="UP000565262">
    <property type="component" value="Unassembled WGS sequence"/>
</dbReference>
<dbReference type="AlphaFoldDB" id="A0A839INM0"/>
<accession>A0A839INM0</accession>
<dbReference type="NCBIfam" id="NF002964">
    <property type="entry name" value="PRK03635.1"/>
    <property type="match status" value="1"/>
</dbReference>
<comment type="similarity">
    <text evidence="1">Belongs to the LysR transcriptional regulatory family.</text>
</comment>
<dbReference type="InterPro" id="IPR050176">
    <property type="entry name" value="LTTR"/>
</dbReference>
<dbReference type="GO" id="GO:0003677">
    <property type="term" value="F:DNA binding"/>
    <property type="evidence" value="ECO:0007669"/>
    <property type="project" value="UniProtKB-KW"/>
</dbReference>
<evidence type="ECO:0000256" key="1">
    <source>
        <dbReference type="ARBA" id="ARBA00009437"/>
    </source>
</evidence>
<keyword evidence="7" id="KW-1185">Reference proteome</keyword>
<dbReference type="InterPro" id="IPR000847">
    <property type="entry name" value="LysR_HTH_N"/>
</dbReference>
<dbReference type="Pfam" id="PF03466">
    <property type="entry name" value="LysR_substrate"/>
    <property type="match status" value="1"/>
</dbReference>
<name>A0A839INM0_9GAMM</name>
<dbReference type="SUPFAM" id="SSF46785">
    <property type="entry name" value="Winged helix' DNA-binding domain"/>
    <property type="match status" value="1"/>
</dbReference>
<dbReference type="EMBL" id="JACJFM010000004">
    <property type="protein sequence ID" value="MBB1485876.1"/>
    <property type="molecule type" value="Genomic_DNA"/>
</dbReference>
<reference evidence="6 7" key="1">
    <citation type="submission" date="2020-08" db="EMBL/GenBank/DDBJ databases">
        <title>Oceanospirillum sp. nov. isolated from marine sediment.</title>
        <authorList>
            <person name="Ji X."/>
        </authorList>
    </citation>
    <scope>NUCLEOTIDE SEQUENCE [LARGE SCALE GENOMIC DNA]</scope>
    <source>
        <strain evidence="6 7">D5</strain>
    </source>
</reference>
<evidence type="ECO:0000256" key="3">
    <source>
        <dbReference type="ARBA" id="ARBA00023125"/>
    </source>
</evidence>
<evidence type="ECO:0000313" key="6">
    <source>
        <dbReference type="EMBL" id="MBB1485876.1"/>
    </source>
</evidence>
<dbReference type="InterPro" id="IPR036388">
    <property type="entry name" value="WH-like_DNA-bd_sf"/>
</dbReference>
<dbReference type="NCBIfam" id="TIGR03298">
    <property type="entry name" value="argP"/>
    <property type="match status" value="1"/>
</dbReference>
<keyword evidence="4" id="KW-0804">Transcription</keyword>
<dbReference type="PANTHER" id="PTHR30579">
    <property type="entry name" value="TRANSCRIPTIONAL REGULATOR"/>
    <property type="match status" value="1"/>
</dbReference>
<dbReference type="RefSeq" id="WP_182807664.1">
    <property type="nucleotide sequence ID" value="NZ_JACJFM010000004.1"/>
</dbReference>
<keyword evidence="3" id="KW-0238">DNA-binding</keyword>
<dbReference type="GO" id="GO:0003700">
    <property type="term" value="F:DNA-binding transcription factor activity"/>
    <property type="evidence" value="ECO:0007669"/>
    <property type="project" value="InterPro"/>
</dbReference>
<dbReference type="InterPro" id="IPR017685">
    <property type="entry name" value="ArgP"/>
</dbReference>
<dbReference type="NCBIfam" id="NF009888">
    <property type="entry name" value="PRK13348.1"/>
    <property type="match status" value="1"/>
</dbReference>
<evidence type="ECO:0000256" key="4">
    <source>
        <dbReference type="ARBA" id="ARBA00023163"/>
    </source>
</evidence>
<feature type="domain" description="HTH lysR-type" evidence="5">
    <location>
        <begin position="4"/>
        <end position="60"/>
    </location>
</feature>
<evidence type="ECO:0000259" key="5">
    <source>
        <dbReference type="PROSITE" id="PS50931"/>
    </source>
</evidence>
<dbReference type="SUPFAM" id="SSF53850">
    <property type="entry name" value="Periplasmic binding protein-like II"/>
    <property type="match status" value="1"/>
</dbReference>
<dbReference type="PROSITE" id="PS50931">
    <property type="entry name" value="HTH_LYSR"/>
    <property type="match status" value="1"/>
</dbReference>